<evidence type="ECO:0000259" key="1">
    <source>
        <dbReference type="Pfam" id="PF00551"/>
    </source>
</evidence>
<dbReference type="Pfam" id="PF00551">
    <property type="entry name" value="Formyl_trans_N"/>
    <property type="match status" value="1"/>
</dbReference>
<dbReference type="PANTHER" id="PTHR11138:SF5">
    <property type="entry name" value="METHIONYL-TRNA FORMYLTRANSFERASE, MITOCHONDRIAL"/>
    <property type="match status" value="1"/>
</dbReference>
<organism evidence="2 3">
    <name type="scientific">Amycolatopsis saalfeldensis</name>
    <dbReference type="NCBI Taxonomy" id="394193"/>
    <lineage>
        <taxon>Bacteria</taxon>
        <taxon>Bacillati</taxon>
        <taxon>Actinomycetota</taxon>
        <taxon>Actinomycetes</taxon>
        <taxon>Pseudonocardiales</taxon>
        <taxon>Pseudonocardiaceae</taxon>
        <taxon>Amycolatopsis</taxon>
    </lineage>
</organism>
<dbReference type="AlphaFoldDB" id="A0A1H8YJX8"/>
<keyword evidence="3" id="KW-1185">Reference proteome</keyword>
<keyword evidence="2" id="KW-0808">Transferase</keyword>
<dbReference type="Gene3D" id="3.40.50.12230">
    <property type="match status" value="1"/>
</dbReference>
<dbReference type="InterPro" id="IPR036477">
    <property type="entry name" value="Formyl_transf_N_sf"/>
</dbReference>
<proteinExistence type="predicted"/>
<gene>
    <name evidence="2" type="ORF">SAMN04489732_12056</name>
</gene>
<dbReference type="Proteomes" id="UP000198582">
    <property type="component" value="Unassembled WGS sequence"/>
</dbReference>
<evidence type="ECO:0000313" key="2">
    <source>
        <dbReference type="EMBL" id="SEP52393.1"/>
    </source>
</evidence>
<dbReference type="InterPro" id="IPR002376">
    <property type="entry name" value="Formyl_transf_N"/>
</dbReference>
<reference evidence="2 3" key="1">
    <citation type="submission" date="2016-10" db="EMBL/GenBank/DDBJ databases">
        <authorList>
            <person name="de Groot N.N."/>
        </authorList>
    </citation>
    <scope>NUCLEOTIDE SEQUENCE [LARGE SCALE GENOMIC DNA]</scope>
    <source>
        <strain evidence="2 3">DSM 44993</strain>
    </source>
</reference>
<sequence>MTDTALDERRNSCRAFTIPDCSSPGDLRFAYLNLESHPRGEMMLERLIAAGFVPDLVIDEKSQLARTGRDSQLKKLCRVPAFSPSTSTVSQCVKHEIRYVSVENHNDAATRIALREMDLHVAVLGDTRILKSDVIESVPYGIINVHPGFLPKVRGNNPYVWSIIHNLPQGATAHLINDGVDRGPILVAREMPLPAGCTIPELVRLVNQLCADLAVESLGQLVKGEATLTEQPCDDGVTFREARPEIWSLAEKMLREKAARHSGRPYVR</sequence>
<accession>A0A1H8YJX8</accession>
<feature type="domain" description="Formyl transferase N-terminal" evidence="1">
    <location>
        <begin position="86"/>
        <end position="204"/>
    </location>
</feature>
<dbReference type="EMBL" id="FOEF01000020">
    <property type="protein sequence ID" value="SEP52393.1"/>
    <property type="molecule type" value="Genomic_DNA"/>
</dbReference>
<protein>
    <submittedName>
        <fullName evidence="2">Formyl transferase</fullName>
    </submittedName>
</protein>
<evidence type="ECO:0000313" key="3">
    <source>
        <dbReference type="Proteomes" id="UP000198582"/>
    </source>
</evidence>
<dbReference type="RefSeq" id="WP_177231681.1">
    <property type="nucleotide sequence ID" value="NZ_FOEF01000020.1"/>
</dbReference>
<dbReference type="SUPFAM" id="SSF53328">
    <property type="entry name" value="Formyltransferase"/>
    <property type="match status" value="1"/>
</dbReference>
<dbReference type="STRING" id="394193.SAMN04489732_12056"/>
<dbReference type="PANTHER" id="PTHR11138">
    <property type="entry name" value="METHIONYL-TRNA FORMYLTRANSFERASE"/>
    <property type="match status" value="1"/>
</dbReference>
<name>A0A1H8YJX8_9PSEU</name>
<dbReference type="GO" id="GO:0004479">
    <property type="term" value="F:methionyl-tRNA formyltransferase activity"/>
    <property type="evidence" value="ECO:0007669"/>
    <property type="project" value="TreeGrafter"/>
</dbReference>